<feature type="transmembrane region" description="Helical" evidence="9">
    <location>
        <begin position="395"/>
        <end position="420"/>
    </location>
</feature>
<dbReference type="InterPro" id="IPR003352">
    <property type="entry name" value="PTS_EIIC"/>
</dbReference>
<dbReference type="OrthoDB" id="1641940at2"/>
<dbReference type="RefSeq" id="WP_132244271.1">
    <property type="nucleotide sequence ID" value="NZ_SLWV01000007.1"/>
</dbReference>
<keyword evidence="3 8" id="KW-1003">Cell membrane</keyword>
<dbReference type="EMBL" id="SLWV01000007">
    <property type="protein sequence ID" value="TCO76945.1"/>
    <property type="molecule type" value="Genomic_DNA"/>
</dbReference>
<feature type="transmembrane region" description="Helical" evidence="9">
    <location>
        <begin position="32"/>
        <end position="52"/>
    </location>
</feature>
<dbReference type="PANTHER" id="PTHR33989:SF11">
    <property type="entry name" value="LICHENAN PERMEASE IIC COMPONENT"/>
    <property type="match status" value="1"/>
</dbReference>
<feature type="transmembrane region" description="Helical" evidence="9">
    <location>
        <begin position="351"/>
        <end position="375"/>
    </location>
</feature>
<feature type="transmembrane region" description="Helical" evidence="9">
    <location>
        <begin position="226"/>
        <end position="246"/>
    </location>
</feature>
<comment type="function">
    <text evidence="8">The phosphoenolpyruvate-dependent sugar phosphotransferase system (PTS), a major carbohydrate active -transport system, catalyzes the phosphorylation of incoming sugar substrates concomitant with their translocation across the cell membrane.</text>
</comment>
<feature type="transmembrane region" description="Helical" evidence="9">
    <location>
        <begin position="251"/>
        <end position="268"/>
    </location>
</feature>
<dbReference type="Proteomes" id="UP000294919">
    <property type="component" value="Unassembled WGS sequence"/>
</dbReference>
<proteinExistence type="predicted"/>
<evidence type="ECO:0000256" key="3">
    <source>
        <dbReference type="ARBA" id="ARBA00022475"/>
    </source>
</evidence>
<evidence type="ECO:0000256" key="9">
    <source>
        <dbReference type="SAM" id="Phobius"/>
    </source>
</evidence>
<keyword evidence="12" id="KW-1185">Reference proteome</keyword>
<feature type="transmembrane region" description="Helical" evidence="9">
    <location>
        <begin position="142"/>
        <end position="162"/>
    </location>
</feature>
<evidence type="ECO:0000256" key="1">
    <source>
        <dbReference type="ARBA" id="ARBA00004651"/>
    </source>
</evidence>
<dbReference type="PIRSF" id="PIRSF006351">
    <property type="entry name" value="PTS_EIIC-Cellobiose"/>
    <property type="match status" value="1"/>
</dbReference>
<name>A0A4R2LCA1_9FIRM</name>
<dbReference type="GO" id="GO:0008982">
    <property type="term" value="F:protein-N(PI)-phosphohistidine-sugar phosphotransferase activity"/>
    <property type="evidence" value="ECO:0007669"/>
    <property type="project" value="UniProtKB-UniRule"/>
</dbReference>
<evidence type="ECO:0000256" key="5">
    <source>
        <dbReference type="ARBA" id="ARBA00022692"/>
    </source>
</evidence>
<dbReference type="NCBIfam" id="TIGR00410">
    <property type="entry name" value="lacE"/>
    <property type="match status" value="1"/>
</dbReference>
<feature type="transmembrane region" description="Helical" evidence="9">
    <location>
        <begin position="104"/>
        <end position="122"/>
    </location>
</feature>
<reference evidence="11 12" key="1">
    <citation type="submission" date="2019-03" db="EMBL/GenBank/DDBJ databases">
        <title>Genomic Encyclopedia of Type Strains, Phase IV (KMG-IV): sequencing the most valuable type-strain genomes for metagenomic binning, comparative biology and taxonomic classification.</title>
        <authorList>
            <person name="Goeker M."/>
        </authorList>
    </citation>
    <scope>NUCLEOTIDE SEQUENCE [LARGE SCALE GENOMIC DNA]</scope>
    <source>
        <strain evidence="11 12">DSM 102940</strain>
    </source>
</reference>
<accession>A0A4R2LCA1</accession>
<sequence>MNKVNYFLEEKVMPVAGRIANQKHLQSVRDGLALAMPLLIIGSLFLLISAFPIPGYREFMTGIFGDMWRSKILYPVNVTFDVMSIFASFGIAYRLAEKYSVDPLSAAAISLSSFLLVTPLVIPFTPTEMTETFMVNGIPIKYMGSQGLFVAIIIAIISTEIYRRFIQKDIVIKMPQGVPPAVSMSFAALIPAGFILSLMLVLRIGIEHTSFENIHNIITKLITVPLSLLGGSLGGIIISVFIVGLFWSMGIHGWAVVSAVMSPIWLILRDQNRMIFMADSNAILPNIATDQFFLLWVFLGGAGATLAFTILLTFRAKSKQLKSLGKLSFGSAIFNINEPIIFGSPIVMNPILMLPFIFIPVITALTTYFAMHIGFVEKPCGIAVPWTTPIIISGYLAAGGKISGSIMQIINFIISLALYYPFFRMWDKKKCEEEDIMEEMVS</sequence>
<keyword evidence="4 8" id="KW-0762">Sugar transport</keyword>
<organism evidence="11 12">
    <name type="scientific">Marinisporobacter balticus</name>
    <dbReference type="NCBI Taxonomy" id="2018667"/>
    <lineage>
        <taxon>Bacteria</taxon>
        <taxon>Bacillati</taxon>
        <taxon>Bacillota</taxon>
        <taxon>Clostridia</taxon>
        <taxon>Peptostreptococcales</taxon>
        <taxon>Thermotaleaceae</taxon>
        <taxon>Marinisporobacter</taxon>
    </lineage>
</organism>
<evidence type="ECO:0000313" key="12">
    <source>
        <dbReference type="Proteomes" id="UP000294919"/>
    </source>
</evidence>
<keyword evidence="6 9" id="KW-1133">Transmembrane helix</keyword>
<dbReference type="GO" id="GO:1901264">
    <property type="term" value="P:carbohydrate derivative transport"/>
    <property type="evidence" value="ECO:0007669"/>
    <property type="project" value="TreeGrafter"/>
</dbReference>
<evidence type="ECO:0000256" key="2">
    <source>
        <dbReference type="ARBA" id="ARBA00022448"/>
    </source>
</evidence>
<evidence type="ECO:0000256" key="6">
    <source>
        <dbReference type="ARBA" id="ARBA00022989"/>
    </source>
</evidence>
<feature type="transmembrane region" description="Helical" evidence="9">
    <location>
        <begin position="72"/>
        <end position="92"/>
    </location>
</feature>
<evidence type="ECO:0000259" key="10">
    <source>
        <dbReference type="PROSITE" id="PS51105"/>
    </source>
</evidence>
<keyword evidence="2 8" id="KW-0813">Transport</keyword>
<dbReference type="AlphaFoldDB" id="A0A4R2LCA1"/>
<comment type="caution">
    <text evidence="11">The sequence shown here is derived from an EMBL/GenBank/DDBJ whole genome shotgun (WGS) entry which is preliminary data.</text>
</comment>
<feature type="domain" description="PTS EIIC type-3" evidence="10">
    <location>
        <begin position="8"/>
        <end position="422"/>
    </location>
</feature>
<evidence type="ECO:0000313" key="11">
    <source>
        <dbReference type="EMBL" id="TCO76945.1"/>
    </source>
</evidence>
<comment type="subcellular location">
    <subcellularLocation>
        <location evidence="1">Cell membrane</location>
        <topology evidence="1">Multi-pass membrane protein</topology>
    </subcellularLocation>
</comment>
<dbReference type="Pfam" id="PF02378">
    <property type="entry name" value="PTS_EIIC"/>
    <property type="match status" value="1"/>
</dbReference>
<gene>
    <name evidence="11" type="ORF">EV214_107103</name>
</gene>
<dbReference type="GO" id="GO:0005886">
    <property type="term" value="C:plasma membrane"/>
    <property type="evidence" value="ECO:0007669"/>
    <property type="project" value="UniProtKB-SubCell"/>
</dbReference>
<evidence type="ECO:0000256" key="7">
    <source>
        <dbReference type="ARBA" id="ARBA00023136"/>
    </source>
</evidence>
<keyword evidence="7 8" id="KW-0472">Membrane</keyword>
<evidence type="ECO:0000256" key="4">
    <source>
        <dbReference type="ARBA" id="ARBA00022597"/>
    </source>
</evidence>
<feature type="transmembrane region" description="Helical" evidence="9">
    <location>
        <begin position="293"/>
        <end position="314"/>
    </location>
</feature>
<dbReference type="InterPro" id="IPR004501">
    <property type="entry name" value="PTS_EIIC_3"/>
</dbReference>
<dbReference type="NCBIfam" id="TIGR00359">
    <property type="entry name" value="cello_pts_IIC"/>
    <property type="match status" value="1"/>
</dbReference>
<keyword evidence="5 9" id="KW-0812">Transmembrane</keyword>
<dbReference type="PANTHER" id="PTHR33989">
    <property type="match status" value="1"/>
</dbReference>
<dbReference type="InterPro" id="IPR051088">
    <property type="entry name" value="PTS_Sugar-EIIC/EIIB"/>
</dbReference>
<dbReference type="InterPro" id="IPR004796">
    <property type="entry name" value="PTS_IIC_cello"/>
</dbReference>
<feature type="transmembrane region" description="Helical" evidence="9">
    <location>
        <begin position="182"/>
        <end position="206"/>
    </location>
</feature>
<dbReference type="GO" id="GO:0009401">
    <property type="term" value="P:phosphoenolpyruvate-dependent sugar phosphotransferase system"/>
    <property type="evidence" value="ECO:0007669"/>
    <property type="project" value="InterPro"/>
</dbReference>
<protein>
    <recommendedName>
        <fullName evidence="8">Permease IIC component</fullName>
    </recommendedName>
</protein>
<evidence type="ECO:0000256" key="8">
    <source>
        <dbReference type="PIRNR" id="PIRNR006351"/>
    </source>
</evidence>
<dbReference type="PROSITE" id="PS51105">
    <property type="entry name" value="PTS_EIIC_TYPE_3"/>
    <property type="match status" value="1"/>
</dbReference>